<evidence type="ECO:0000256" key="1">
    <source>
        <dbReference type="SAM" id="Phobius"/>
    </source>
</evidence>
<dbReference type="STRING" id="1678840.ATC1_131102"/>
<sequence length="311" mass="35147">MNEQNPRKQHKIKRISFTNILLIDLFFIGFFLCIFALFHHVIPIRYKKIVSQPTVTSKVNGDLGDKFASFFSNGKTYQTKDLYISEKLRVQLTIVQQDGITYYLEEFFLRDIHNLRSAFAENTYGKSVRDQTINIAKSHHAIAAINGDNYGLGKNRSAVIRNGVLFRDSADGDVLVLFTNGTMEIVSEDQFDGERLIKNGAYQAWNFGPSLLNEGKAMESFNTRINQKNPRTAIGYFEPGHYCFIVVDGRQAGYSTGMTMTELSKLFESLGCKLAYNLDGGKTSVMTFLDKIVNKPFAGGRETTDIIYISE</sequence>
<feature type="domain" description="Phosphodiester glycosidase" evidence="2">
    <location>
        <begin position="140"/>
        <end position="309"/>
    </location>
</feature>
<dbReference type="OrthoDB" id="9791820at2"/>
<dbReference type="Pfam" id="PF09992">
    <property type="entry name" value="NAGPA"/>
    <property type="match status" value="1"/>
</dbReference>
<evidence type="ECO:0000259" key="2">
    <source>
        <dbReference type="Pfam" id="PF09992"/>
    </source>
</evidence>
<name>A0A0S7BW98_9CHLR</name>
<evidence type="ECO:0000313" key="3">
    <source>
        <dbReference type="EMBL" id="GAP41120.1"/>
    </source>
</evidence>
<dbReference type="PANTHER" id="PTHR40446">
    <property type="entry name" value="N-ACETYLGLUCOSAMINE-1-PHOSPHODIESTER ALPHA-N-ACETYLGLUCOSAMINIDASE"/>
    <property type="match status" value="1"/>
</dbReference>
<accession>A0A0S7BW98</accession>
<dbReference type="PANTHER" id="PTHR40446:SF2">
    <property type="entry name" value="N-ACETYLGLUCOSAMINE-1-PHOSPHODIESTER ALPHA-N-ACETYLGLUCOSAMINIDASE"/>
    <property type="match status" value="1"/>
</dbReference>
<evidence type="ECO:0000313" key="4">
    <source>
        <dbReference type="Proteomes" id="UP000053370"/>
    </source>
</evidence>
<keyword evidence="1" id="KW-0812">Transmembrane</keyword>
<dbReference type="Proteomes" id="UP000053370">
    <property type="component" value="Unassembled WGS sequence"/>
</dbReference>
<dbReference type="InterPro" id="IPR018711">
    <property type="entry name" value="NAGPA"/>
</dbReference>
<keyword evidence="1" id="KW-0472">Membrane</keyword>
<protein>
    <submittedName>
        <fullName evidence="3">Exopolysaccharide biosynthesis protein</fullName>
    </submittedName>
</protein>
<dbReference type="AlphaFoldDB" id="A0A0S7BW98"/>
<keyword evidence="4" id="KW-1185">Reference proteome</keyword>
<organism evidence="3">
    <name type="scientific">Flexilinea flocculi</name>
    <dbReference type="NCBI Taxonomy" id="1678840"/>
    <lineage>
        <taxon>Bacteria</taxon>
        <taxon>Bacillati</taxon>
        <taxon>Chloroflexota</taxon>
        <taxon>Anaerolineae</taxon>
        <taxon>Anaerolineales</taxon>
        <taxon>Anaerolineaceae</taxon>
        <taxon>Flexilinea</taxon>
    </lineage>
</organism>
<dbReference type="RefSeq" id="WP_062281698.1">
    <property type="nucleotide sequence ID" value="NZ_DF968181.1"/>
</dbReference>
<feature type="transmembrane region" description="Helical" evidence="1">
    <location>
        <begin position="21"/>
        <end position="42"/>
    </location>
</feature>
<proteinExistence type="predicted"/>
<keyword evidence="1" id="KW-1133">Transmembrane helix</keyword>
<dbReference type="EMBL" id="DF968181">
    <property type="protein sequence ID" value="GAP41120.1"/>
    <property type="molecule type" value="Genomic_DNA"/>
</dbReference>
<gene>
    <name evidence="3" type="ORF">ATC1_131102</name>
</gene>
<reference evidence="3" key="1">
    <citation type="journal article" date="2015" name="Genome Announc.">
        <title>Draft Genome Sequence of Anaerolineae Strain TC1, a Novel Isolate from a Methanogenic Wastewater Treatment System.</title>
        <authorList>
            <person name="Matsuura N."/>
            <person name="Tourlousse D.M."/>
            <person name="Sun L."/>
            <person name="Toyonaga M."/>
            <person name="Kuroda K."/>
            <person name="Ohashi A."/>
            <person name="Cruz R."/>
            <person name="Yamaguchi T."/>
            <person name="Sekiguchi Y."/>
        </authorList>
    </citation>
    <scope>NUCLEOTIDE SEQUENCE [LARGE SCALE GENOMIC DNA]</scope>
    <source>
        <strain evidence="3">TC1</strain>
    </source>
</reference>